<feature type="transmembrane region" description="Helical" evidence="7">
    <location>
        <begin position="307"/>
        <end position="330"/>
    </location>
</feature>
<organism evidence="9 10">
    <name type="scientific">Folsomia candida</name>
    <name type="common">Springtail</name>
    <dbReference type="NCBI Taxonomy" id="158441"/>
    <lineage>
        <taxon>Eukaryota</taxon>
        <taxon>Metazoa</taxon>
        <taxon>Ecdysozoa</taxon>
        <taxon>Arthropoda</taxon>
        <taxon>Hexapoda</taxon>
        <taxon>Collembola</taxon>
        <taxon>Entomobryomorpha</taxon>
        <taxon>Isotomoidea</taxon>
        <taxon>Isotomidae</taxon>
        <taxon>Proisotominae</taxon>
        <taxon>Folsomia</taxon>
    </lineage>
</organism>
<feature type="compositionally biased region" description="Basic and acidic residues" evidence="6">
    <location>
        <begin position="45"/>
        <end position="55"/>
    </location>
</feature>
<feature type="transmembrane region" description="Helical" evidence="7">
    <location>
        <begin position="209"/>
        <end position="227"/>
    </location>
</feature>
<dbReference type="OMA" id="CTSTSEM"/>
<dbReference type="SUPFAM" id="SSF103473">
    <property type="entry name" value="MFS general substrate transporter"/>
    <property type="match status" value="1"/>
</dbReference>
<dbReference type="InterPro" id="IPR020846">
    <property type="entry name" value="MFS_dom"/>
</dbReference>
<comment type="caution">
    <text evidence="9">The sequence shown here is derived from an EMBL/GenBank/DDBJ whole genome shotgun (WGS) entry which is preliminary data.</text>
</comment>
<evidence type="ECO:0000256" key="7">
    <source>
        <dbReference type="SAM" id="Phobius"/>
    </source>
</evidence>
<dbReference type="GO" id="GO:0022857">
    <property type="term" value="F:transmembrane transporter activity"/>
    <property type="evidence" value="ECO:0007669"/>
    <property type="project" value="InterPro"/>
</dbReference>
<evidence type="ECO:0000313" key="10">
    <source>
        <dbReference type="Proteomes" id="UP000198287"/>
    </source>
</evidence>
<evidence type="ECO:0000256" key="1">
    <source>
        <dbReference type="ARBA" id="ARBA00004141"/>
    </source>
</evidence>
<feature type="transmembrane region" description="Helical" evidence="7">
    <location>
        <begin position="431"/>
        <end position="455"/>
    </location>
</feature>
<dbReference type="Gene3D" id="1.20.1250.20">
    <property type="entry name" value="MFS general substrate transporter like domains"/>
    <property type="match status" value="2"/>
</dbReference>
<dbReference type="GO" id="GO:0016020">
    <property type="term" value="C:membrane"/>
    <property type="evidence" value="ECO:0007669"/>
    <property type="project" value="UniProtKB-SubCell"/>
</dbReference>
<feature type="transmembrane region" description="Helical" evidence="7">
    <location>
        <begin position="536"/>
        <end position="559"/>
    </location>
</feature>
<evidence type="ECO:0000256" key="6">
    <source>
        <dbReference type="SAM" id="MobiDB-lite"/>
    </source>
</evidence>
<keyword evidence="10" id="KW-1185">Reference proteome</keyword>
<comment type="subcellular location">
    <subcellularLocation>
        <location evidence="1">Membrane</location>
        <topology evidence="1">Multi-pass membrane protein</topology>
    </subcellularLocation>
</comment>
<evidence type="ECO:0000313" key="9">
    <source>
        <dbReference type="EMBL" id="OXA37035.1"/>
    </source>
</evidence>
<evidence type="ECO:0000256" key="4">
    <source>
        <dbReference type="ARBA" id="ARBA00022989"/>
    </source>
</evidence>
<feature type="compositionally biased region" description="Basic and acidic residues" evidence="6">
    <location>
        <begin position="64"/>
        <end position="81"/>
    </location>
</feature>
<keyword evidence="3 7" id="KW-0812">Transmembrane</keyword>
<sequence>MDSDHPESFTDIPLSKDSSTNSLPKSGADETSPAAKTVETTSNSSHREQGEKDASDNDTIVSDSEDKAVAKRYLESQDQQRQHPSFVLGGSDSDSTSVTSVDVERWKRGNPQNTDLPTIPSASNENLNNTNGTNSKNGGRECLPQGKPGYMGGSSGSRSQLDRSPSLELESRLSDKSNHFNHSPAASYTEIRLFATDDEHSVPLTKRQWVTFAVFGFVEIFSAMVISLQAPFYPLEAEKKGATATEFGLVFGIFELVVFIISPIYGSKINAIGPKLVFNLGIFVTSLSAIGFGFLDKVDDRTLFVGLSIGIRVIEALGEAAFITASFIIILRECGGNLGVATTFAAMESFYGLGLIIGPLAGGFLYQIGGYTLPFVSVGGLLLLAALFTTFALPGTKNQRELSSTSSSRSSTPRLENRERMASVSSGGFQMFSLFTVPAIALAAFSIFSASASISYLNATLEPFIRINNLSPSPLATGAIFIVNGGVYAISSPIWGWICDRAPNRLKLVSILGCLLMFVGFGLIGPIPYVPLQPSLWGVIVGQAIQGVGLGAVLVSAFIQSLQEAIKTGLPDDIQTYSLVSGVWTSMFALGAFTGATCSGLLYDIVGFRMGTFSILGLQLFVAILVFLSTCSINEWNEDEDENSPLLSSQQYNRQQSTSKLVASLSSGRPGNNSPVPGTSKSAQRRHNGTYNDNVGPSYGAV</sequence>
<reference evidence="9 10" key="1">
    <citation type="submission" date="2015-12" db="EMBL/GenBank/DDBJ databases">
        <title>The genome of Folsomia candida.</title>
        <authorList>
            <person name="Faddeeva A."/>
            <person name="Derks M.F."/>
            <person name="Anvar Y."/>
            <person name="Smit S."/>
            <person name="Van Straalen N."/>
            <person name="Roelofs D."/>
        </authorList>
    </citation>
    <scope>NUCLEOTIDE SEQUENCE [LARGE SCALE GENOMIC DNA]</scope>
    <source>
        <strain evidence="9 10">VU population</strain>
        <tissue evidence="9">Whole body</tissue>
    </source>
</reference>
<feature type="region of interest" description="Disordered" evidence="6">
    <location>
        <begin position="663"/>
        <end position="702"/>
    </location>
</feature>
<feature type="domain" description="Major facilitator superfamily (MFS) profile" evidence="8">
    <location>
        <begin position="208"/>
        <end position="635"/>
    </location>
</feature>
<feature type="transmembrane region" description="Helical" evidence="7">
    <location>
        <begin position="475"/>
        <end position="496"/>
    </location>
</feature>
<dbReference type="InterPro" id="IPR036259">
    <property type="entry name" value="MFS_trans_sf"/>
</dbReference>
<dbReference type="AlphaFoldDB" id="A0A226CUB3"/>
<feature type="compositionally biased region" description="Basic and acidic residues" evidence="6">
    <location>
        <begin position="169"/>
        <end position="178"/>
    </location>
</feature>
<dbReference type="PANTHER" id="PTHR23506">
    <property type="entry name" value="GH10249P"/>
    <property type="match status" value="1"/>
</dbReference>
<evidence type="ECO:0000256" key="5">
    <source>
        <dbReference type="ARBA" id="ARBA00023136"/>
    </source>
</evidence>
<feature type="compositionally biased region" description="Polar residues" evidence="6">
    <location>
        <begin position="663"/>
        <end position="682"/>
    </location>
</feature>
<keyword evidence="4 7" id="KW-1133">Transmembrane helix</keyword>
<dbReference type="PANTHER" id="PTHR23506:SF26">
    <property type="entry name" value="MFS-TYPE TRANSPORTER SLC18B1"/>
    <property type="match status" value="1"/>
</dbReference>
<accession>A0A226CUB3</accession>
<name>A0A226CUB3_FOLCA</name>
<feature type="transmembrane region" description="Helical" evidence="7">
    <location>
        <begin position="350"/>
        <end position="369"/>
    </location>
</feature>
<evidence type="ECO:0000256" key="3">
    <source>
        <dbReference type="ARBA" id="ARBA00022692"/>
    </source>
</evidence>
<feature type="region of interest" description="Disordered" evidence="6">
    <location>
        <begin position="1"/>
        <end position="181"/>
    </location>
</feature>
<dbReference type="OrthoDB" id="446368at2759"/>
<protein>
    <submittedName>
        <fullName evidence="9">Quinolone resistance protein NorA</fullName>
    </submittedName>
</protein>
<dbReference type="InterPro" id="IPR050930">
    <property type="entry name" value="MFS_Vesicular_Transporter"/>
</dbReference>
<feature type="transmembrane region" description="Helical" evidence="7">
    <location>
        <begin position="247"/>
        <end position="265"/>
    </location>
</feature>
<dbReference type="EMBL" id="LNIX01000066">
    <property type="protein sequence ID" value="OXA37035.1"/>
    <property type="molecule type" value="Genomic_DNA"/>
</dbReference>
<feature type="transmembrane region" description="Helical" evidence="7">
    <location>
        <begin position="375"/>
        <end position="393"/>
    </location>
</feature>
<feature type="compositionally biased region" description="Low complexity" evidence="6">
    <location>
        <begin position="91"/>
        <end position="101"/>
    </location>
</feature>
<evidence type="ECO:0000259" key="8">
    <source>
        <dbReference type="PROSITE" id="PS50850"/>
    </source>
</evidence>
<keyword evidence="5 7" id="KW-0472">Membrane</keyword>
<feature type="transmembrane region" description="Helical" evidence="7">
    <location>
        <begin position="608"/>
        <end position="628"/>
    </location>
</feature>
<feature type="transmembrane region" description="Helical" evidence="7">
    <location>
        <begin position="508"/>
        <end position="530"/>
    </location>
</feature>
<proteinExistence type="predicted"/>
<feature type="transmembrane region" description="Helical" evidence="7">
    <location>
        <begin position="277"/>
        <end position="295"/>
    </location>
</feature>
<dbReference type="PROSITE" id="PS50850">
    <property type="entry name" value="MFS"/>
    <property type="match status" value="1"/>
</dbReference>
<dbReference type="STRING" id="158441.A0A226CUB3"/>
<gene>
    <name evidence="9" type="ORF">Fcan01_28223</name>
</gene>
<keyword evidence="2" id="KW-0813">Transport</keyword>
<dbReference type="Proteomes" id="UP000198287">
    <property type="component" value="Unassembled WGS sequence"/>
</dbReference>
<evidence type="ECO:0000256" key="2">
    <source>
        <dbReference type="ARBA" id="ARBA00022448"/>
    </source>
</evidence>
<dbReference type="InterPro" id="IPR011701">
    <property type="entry name" value="MFS"/>
</dbReference>
<feature type="transmembrane region" description="Helical" evidence="7">
    <location>
        <begin position="579"/>
        <end position="602"/>
    </location>
</feature>
<feature type="compositionally biased region" description="Low complexity" evidence="6">
    <location>
        <begin position="121"/>
        <end position="137"/>
    </location>
</feature>
<dbReference type="Pfam" id="PF07690">
    <property type="entry name" value="MFS_1"/>
    <property type="match status" value="1"/>
</dbReference>